<dbReference type="VEuPathDB" id="FungiDB:AFUB_043710"/>
<dbReference type="HOGENOM" id="CLU_021934_0_0_1"/>
<dbReference type="PROSITE" id="PS50146">
    <property type="entry name" value="DAGK"/>
    <property type="match status" value="1"/>
</dbReference>
<dbReference type="Pfam" id="PF00781">
    <property type="entry name" value="DAGK_cat"/>
    <property type="match status" value="1"/>
</dbReference>
<dbReference type="InterPro" id="IPR016064">
    <property type="entry name" value="NAD/diacylglycerol_kinase_sf"/>
</dbReference>
<dbReference type="Proteomes" id="UP000001699">
    <property type="component" value="Unassembled WGS sequence"/>
</dbReference>
<keyword evidence="3" id="KW-1185">Reference proteome</keyword>
<dbReference type="Gene3D" id="2.60.200.40">
    <property type="match status" value="1"/>
</dbReference>
<dbReference type="GO" id="GO:0001727">
    <property type="term" value="F:lipid kinase activity"/>
    <property type="evidence" value="ECO:0007669"/>
    <property type="project" value="TreeGrafter"/>
</dbReference>
<evidence type="ECO:0000313" key="2">
    <source>
        <dbReference type="EMBL" id="EDP53201.1"/>
    </source>
</evidence>
<accession>B0XZA5</accession>
<dbReference type="PANTHER" id="PTHR12358:SF108">
    <property type="entry name" value="DAGKC DOMAIN-CONTAINING PROTEIN"/>
    <property type="match status" value="1"/>
</dbReference>
<dbReference type="InterPro" id="IPR050187">
    <property type="entry name" value="Lipid_Phosphate_FormReg"/>
</dbReference>
<dbReference type="SUPFAM" id="SSF111331">
    <property type="entry name" value="NAD kinase/diacylglycerol kinase-like"/>
    <property type="match status" value="1"/>
</dbReference>
<dbReference type="PhylomeDB" id="B0XZA5"/>
<reference evidence="2 3" key="1">
    <citation type="journal article" date="2008" name="PLoS Genet.">
        <title>Genomic islands in the pathogenic filamentous fungus Aspergillus fumigatus.</title>
        <authorList>
            <person name="Fedorova N.D."/>
            <person name="Khaldi N."/>
            <person name="Joardar V.S."/>
            <person name="Maiti R."/>
            <person name="Amedeo P."/>
            <person name="Anderson M.J."/>
            <person name="Crabtree J."/>
            <person name="Silva J.C."/>
            <person name="Badger J.H."/>
            <person name="Albarraq A."/>
            <person name="Angiuoli S."/>
            <person name="Bussey H."/>
            <person name="Bowyer P."/>
            <person name="Cotty P.J."/>
            <person name="Dyer P.S."/>
            <person name="Egan A."/>
            <person name="Galens K."/>
            <person name="Fraser-Liggett C.M."/>
            <person name="Haas B.J."/>
            <person name="Inman J.M."/>
            <person name="Kent R."/>
            <person name="Lemieux S."/>
            <person name="Malavazi I."/>
            <person name="Orvis J."/>
            <person name="Roemer T."/>
            <person name="Ronning C.M."/>
            <person name="Sundaram J.P."/>
            <person name="Sutton G."/>
            <person name="Turner G."/>
            <person name="Venter J.C."/>
            <person name="White O.R."/>
            <person name="Whitty B.R."/>
            <person name="Youngman P."/>
            <person name="Wolfe K.H."/>
            <person name="Goldman G.H."/>
            <person name="Wortman J.R."/>
            <person name="Jiang B."/>
            <person name="Denning D.W."/>
            <person name="Nierman W.C."/>
        </authorList>
    </citation>
    <scope>NUCLEOTIDE SEQUENCE [LARGE SCALE GENOMIC DNA]</scope>
    <source>
        <strain evidence="3">CBS 144.89 / FGSC A1163 / CEA10</strain>
    </source>
</reference>
<dbReference type="GO" id="GO:0016020">
    <property type="term" value="C:membrane"/>
    <property type="evidence" value="ECO:0007669"/>
    <property type="project" value="TreeGrafter"/>
</dbReference>
<evidence type="ECO:0000259" key="1">
    <source>
        <dbReference type="PROSITE" id="PS50146"/>
    </source>
</evidence>
<dbReference type="InterPro" id="IPR001206">
    <property type="entry name" value="Diacylglycerol_kinase_cat_dom"/>
</dbReference>
<dbReference type="PANTHER" id="PTHR12358">
    <property type="entry name" value="SPHINGOSINE KINASE"/>
    <property type="match status" value="1"/>
</dbReference>
<feature type="domain" description="DAGKc" evidence="1">
    <location>
        <begin position="110"/>
        <end position="253"/>
    </location>
</feature>
<dbReference type="InterPro" id="IPR017438">
    <property type="entry name" value="ATP-NAD_kinase_N"/>
</dbReference>
<sequence>MEPLPDAISADASQFSCTLSNGAIQCSELQGQREHRIAIDDVICILPHASQDGKKYNMLYLRNGRNEATSVQPGDCGSSLTSVQLVSPPSTLLSRYFCAELPQHLKPSVDHAIDIYVIISIPSGTGKAKNFFKNILQPFLAHIGLTEYEVHETQSARSILELCQSRLIPRAKLGVAQTIILLSGDGGLNDIVDSFHGAVGVPIVPPIVALIPMGTGNAMASSLGLLSRPAEGLTVLLKGSPKPIPTLVANFSPGAQYVTDEGHTLIPMLDSSKTKSSVNSIHGVVVASWGFHAALVADSDTSEYRRFGAERFQMAAKELLFPSSGAETHRYKGNITLFRSNVATNENSVDTLEFGEHMYVLATLVPRLEKDFLISPESVALDGRLRIIRFGAVSAEKAMQLMSLAYDGGRHVHESSVLYTELEGFRIDFREAEQKWRRVCIDGKIVIIEEDGWMEVLKGSTGRVSSTRSMIGGGTEATSAFYTYPSRAIFK</sequence>
<name>B0XZA5_ASPFC</name>
<proteinExistence type="predicted"/>
<dbReference type="OrthoDB" id="3853857at2759"/>
<dbReference type="Gene3D" id="3.40.50.10330">
    <property type="entry name" value="Probable inorganic polyphosphate/atp-NAD kinase, domain 1"/>
    <property type="match status" value="1"/>
</dbReference>
<organism evidence="2 3">
    <name type="scientific">Aspergillus fumigatus (strain CBS 144.89 / FGSC A1163 / CEA10)</name>
    <name type="common">Neosartorya fumigata</name>
    <dbReference type="NCBI Taxonomy" id="451804"/>
    <lineage>
        <taxon>Eukaryota</taxon>
        <taxon>Fungi</taxon>
        <taxon>Dikarya</taxon>
        <taxon>Ascomycota</taxon>
        <taxon>Pezizomycotina</taxon>
        <taxon>Eurotiomycetes</taxon>
        <taxon>Eurotiomycetidae</taxon>
        <taxon>Eurotiales</taxon>
        <taxon>Aspergillaceae</taxon>
        <taxon>Aspergillus</taxon>
        <taxon>Aspergillus subgen. Fumigati</taxon>
    </lineage>
</organism>
<dbReference type="AlphaFoldDB" id="B0XZA5"/>
<dbReference type="EMBL" id="DS499596">
    <property type="protein sequence ID" value="EDP53201.1"/>
    <property type="molecule type" value="Genomic_DNA"/>
</dbReference>
<dbReference type="GO" id="GO:0005737">
    <property type="term" value="C:cytoplasm"/>
    <property type="evidence" value="ECO:0007669"/>
    <property type="project" value="TreeGrafter"/>
</dbReference>
<dbReference type="GO" id="GO:0046512">
    <property type="term" value="P:sphingosine biosynthetic process"/>
    <property type="evidence" value="ECO:0007669"/>
    <property type="project" value="TreeGrafter"/>
</dbReference>
<gene>
    <name evidence="2" type="ORF">AFUB_043710</name>
</gene>
<protein>
    <recommendedName>
        <fullName evidence="1">DAGKc domain-containing protein</fullName>
    </recommendedName>
</protein>
<evidence type="ECO:0000313" key="3">
    <source>
        <dbReference type="Proteomes" id="UP000001699"/>
    </source>
</evidence>